<dbReference type="InterPro" id="IPR035979">
    <property type="entry name" value="RBD_domain_sf"/>
</dbReference>
<feature type="compositionally biased region" description="Low complexity" evidence="4">
    <location>
        <begin position="1"/>
        <end position="21"/>
    </location>
</feature>
<feature type="compositionally biased region" description="Basic residues" evidence="4">
    <location>
        <begin position="81"/>
        <end position="90"/>
    </location>
</feature>
<keyword evidence="1" id="KW-0677">Repeat</keyword>
<dbReference type="InterPro" id="IPR012677">
    <property type="entry name" value="Nucleotide-bd_a/b_plait_sf"/>
</dbReference>
<comment type="caution">
    <text evidence="6">The sequence shown here is derived from an EMBL/GenBank/DDBJ whole genome shotgun (WGS) entry which is preliminary data.</text>
</comment>
<evidence type="ECO:0000256" key="1">
    <source>
        <dbReference type="ARBA" id="ARBA00022737"/>
    </source>
</evidence>
<keyword evidence="2 3" id="KW-0694">RNA-binding</keyword>
<dbReference type="PANTHER" id="PTHR23236:SF119">
    <property type="entry name" value="NUCLEAR RNA-BINDING PROTEIN SART-3"/>
    <property type="match status" value="1"/>
</dbReference>
<dbReference type="OrthoDB" id="439808at2759"/>
<sequence>MPSVASSSLSSSDSESSIASAPKGKAQKPSAKPGKAQPPNRKPADLESDSDTSSSEEDSDFDSDAEAEEGEDDTPVLSHAERRRQKKKQIKGSTTEPNTGPSDRPKKSTKVKNTAELVPSKVPKRQNSIWVGNLSFKTTPESLKKFFEGCGEITRVHMPMKLASGARGGAVKENRGFAYVDFATPDQKTVAIALSENHLDGRRLLIKDGGDFEGRPSTSTEPSAEGGDQKSNPITATKTAQKILSSQKQPPGPTIFFGNLGFETTEQSLRDLLTRNRTRIVGGKKVKEEKEGVEPAVAEGKEKETPERWIRKIRMGTFEDTGKCKGWAFVDFHRKEDATEALVNVRNHRLDGRQLVVEYASPDAVRRGGAGPRPEKDKAKAHASGQGESFSRGDTRPKRKAAGEDGDEGGDAPMVAGGGDEIPAWKKRRTDTDTDGARTHRYSRDGKPKARPKPGAALALAKRETATIVPSQGKKIVF</sequence>
<feature type="compositionally biased region" description="Acidic residues" evidence="4">
    <location>
        <begin position="46"/>
        <end position="74"/>
    </location>
</feature>
<evidence type="ECO:0000259" key="5">
    <source>
        <dbReference type="PROSITE" id="PS50102"/>
    </source>
</evidence>
<proteinExistence type="predicted"/>
<dbReference type="SUPFAM" id="SSF54928">
    <property type="entry name" value="RNA-binding domain, RBD"/>
    <property type="match status" value="2"/>
</dbReference>
<dbReference type="PROSITE" id="PS50102">
    <property type="entry name" value="RRM"/>
    <property type="match status" value="2"/>
</dbReference>
<dbReference type="EMBL" id="JAEVFJ010000003">
    <property type="protein sequence ID" value="KAH8105978.1"/>
    <property type="molecule type" value="Genomic_DNA"/>
</dbReference>
<dbReference type="Pfam" id="PF00076">
    <property type="entry name" value="RRM_1"/>
    <property type="match status" value="2"/>
</dbReference>
<keyword evidence="7" id="KW-1185">Reference proteome</keyword>
<dbReference type="Gene3D" id="3.30.70.330">
    <property type="match status" value="2"/>
</dbReference>
<feature type="domain" description="RRM" evidence="5">
    <location>
        <begin position="253"/>
        <end position="362"/>
    </location>
</feature>
<feature type="domain" description="RRM" evidence="5">
    <location>
        <begin position="127"/>
        <end position="211"/>
    </location>
</feature>
<evidence type="ECO:0000313" key="7">
    <source>
        <dbReference type="Proteomes" id="UP000813824"/>
    </source>
</evidence>
<dbReference type="PANTHER" id="PTHR23236">
    <property type="entry name" value="EUKARYOTIC TRANSLATION INITIATION FACTOR 4B/4H"/>
    <property type="match status" value="1"/>
</dbReference>
<feature type="region of interest" description="Disordered" evidence="4">
    <location>
        <begin position="206"/>
        <end position="234"/>
    </location>
</feature>
<dbReference type="GO" id="GO:0003723">
    <property type="term" value="F:RNA binding"/>
    <property type="evidence" value="ECO:0007669"/>
    <property type="project" value="UniProtKB-UniRule"/>
</dbReference>
<dbReference type="AlphaFoldDB" id="A0A8K0UWB0"/>
<evidence type="ECO:0000256" key="3">
    <source>
        <dbReference type="PROSITE-ProRule" id="PRU00176"/>
    </source>
</evidence>
<evidence type="ECO:0000313" key="6">
    <source>
        <dbReference type="EMBL" id="KAH8105978.1"/>
    </source>
</evidence>
<gene>
    <name evidence="6" type="ORF">BXZ70DRAFT_917633</name>
</gene>
<dbReference type="SMART" id="SM00360">
    <property type="entry name" value="RRM"/>
    <property type="match status" value="2"/>
</dbReference>
<feature type="region of interest" description="Disordered" evidence="4">
    <location>
        <begin position="361"/>
        <end position="455"/>
    </location>
</feature>
<reference evidence="6" key="1">
    <citation type="journal article" date="2021" name="New Phytol.">
        <title>Evolutionary innovations through gain and loss of genes in the ectomycorrhizal Boletales.</title>
        <authorList>
            <person name="Wu G."/>
            <person name="Miyauchi S."/>
            <person name="Morin E."/>
            <person name="Kuo A."/>
            <person name="Drula E."/>
            <person name="Varga T."/>
            <person name="Kohler A."/>
            <person name="Feng B."/>
            <person name="Cao Y."/>
            <person name="Lipzen A."/>
            <person name="Daum C."/>
            <person name="Hundley H."/>
            <person name="Pangilinan J."/>
            <person name="Johnson J."/>
            <person name="Barry K."/>
            <person name="LaButti K."/>
            <person name="Ng V."/>
            <person name="Ahrendt S."/>
            <person name="Min B."/>
            <person name="Choi I.G."/>
            <person name="Park H."/>
            <person name="Plett J.M."/>
            <person name="Magnuson J."/>
            <person name="Spatafora J.W."/>
            <person name="Nagy L.G."/>
            <person name="Henrissat B."/>
            <person name="Grigoriev I.V."/>
            <person name="Yang Z.L."/>
            <person name="Xu J."/>
            <person name="Martin F.M."/>
        </authorList>
    </citation>
    <scope>NUCLEOTIDE SEQUENCE</scope>
    <source>
        <strain evidence="6">KKN 215</strain>
    </source>
</reference>
<feature type="region of interest" description="Disordered" evidence="4">
    <location>
        <begin position="1"/>
        <end position="120"/>
    </location>
</feature>
<dbReference type="InterPro" id="IPR000504">
    <property type="entry name" value="RRM_dom"/>
</dbReference>
<dbReference type="Proteomes" id="UP000813824">
    <property type="component" value="Unassembled WGS sequence"/>
</dbReference>
<name>A0A8K0UWB0_9AGAR</name>
<evidence type="ECO:0000256" key="4">
    <source>
        <dbReference type="SAM" id="MobiDB-lite"/>
    </source>
</evidence>
<protein>
    <recommendedName>
        <fullName evidence="5">RRM domain-containing protein</fullName>
    </recommendedName>
</protein>
<evidence type="ECO:0000256" key="2">
    <source>
        <dbReference type="ARBA" id="ARBA00022884"/>
    </source>
</evidence>
<accession>A0A8K0UWB0</accession>
<organism evidence="6 7">
    <name type="scientific">Cristinia sonorae</name>
    <dbReference type="NCBI Taxonomy" id="1940300"/>
    <lineage>
        <taxon>Eukaryota</taxon>
        <taxon>Fungi</taxon>
        <taxon>Dikarya</taxon>
        <taxon>Basidiomycota</taxon>
        <taxon>Agaricomycotina</taxon>
        <taxon>Agaricomycetes</taxon>
        <taxon>Agaricomycetidae</taxon>
        <taxon>Agaricales</taxon>
        <taxon>Pleurotineae</taxon>
        <taxon>Stephanosporaceae</taxon>
        <taxon>Cristinia</taxon>
    </lineage>
</organism>
<feature type="compositionally biased region" description="Basic and acidic residues" evidence="4">
    <location>
        <begin position="430"/>
        <end position="448"/>
    </location>
</feature>
<feature type="compositionally biased region" description="Polar residues" evidence="4">
    <location>
        <begin position="91"/>
        <end position="101"/>
    </location>
</feature>